<dbReference type="OrthoDB" id="3156061at2759"/>
<evidence type="ECO:0000256" key="1">
    <source>
        <dbReference type="ARBA" id="ARBA00004123"/>
    </source>
</evidence>
<dbReference type="PANTHER" id="PTHR16515">
    <property type="entry name" value="PR DOMAIN ZINC FINGER PROTEIN"/>
    <property type="match status" value="1"/>
</dbReference>
<evidence type="ECO:0000259" key="9">
    <source>
        <dbReference type="PROSITE" id="PS50157"/>
    </source>
</evidence>
<dbReference type="InterPro" id="IPR013087">
    <property type="entry name" value="Znf_C2H2_type"/>
</dbReference>
<feature type="compositionally biased region" description="Polar residues" evidence="8">
    <location>
        <begin position="100"/>
        <end position="114"/>
    </location>
</feature>
<protein>
    <submittedName>
        <fullName evidence="10">Telomere zinc finger-associated protein</fullName>
    </submittedName>
</protein>
<proteinExistence type="predicted"/>
<keyword evidence="3" id="KW-0677">Repeat</keyword>
<dbReference type="InterPro" id="IPR050331">
    <property type="entry name" value="Zinc_finger"/>
</dbReference>
<feature type="domain" description="C2H2-type" evidence="9">
    <location>
        <begin position="489"/>
        <end position="516"/>
    </location>
</feature>
<evidence type="ECO:0000256" key="5">
    <source>
        <dbReference type="ARBA" id="ARBA00022833"/>
    </source>
</evidence>
<dbReference type="EMBL" id="VCAZ01000034">
    <property type="protein sequence ID" value="TSL61238.1"/>
    <property type="molecule type" value="Genomic_DNA"/>
</dbReference>
<evidence type="ECO:0000256" key="3">
    <source>
        <dbReference type="ARBA" id="ARBA00022737"/>
    </source>
</evidence>
<dbReference type="PROSITE" id="PS50157">
    <property type="entry name" value="ZINC_FINGER_C2H2_2"/>
    <property type="match status" value="9"/>
</dbReference>
<dbReference type="PROSITE" id="PS00028">
    <property type="entry name" value="ZINC_FINGER_C2H2_1"/>
    <property type="match status" value="7"/>
</dbReference>
<dbReference type="Gene3D" id="3.30.160.60">
    <property type="entry name" value="Classic Zinc Finger"/>
    <property type="match status" value="8"/>
</dbReference>
<dbReference type="FunFam" id="3.30.160.60:FF:000145">
    <property type="entry name" value="Zinc finger protein 574"/>
    <property type="match status" value="1"/>
</dbReference>
<evidence type="ECO:0000256" key="2">
    <source>
        <dbReference type="ARBA" id="ARBA00022723"/>
    </source>
</evidence>
<feature type="domain" description="C2H2-type" evidence="9">
    <location>
        <begin position="411"/>
        <end position="439"/>
    </location>
</feature>
<feature type="domain" description="C2H2-type" evidence="9">
    <location>
        <begin position="353"/>
        <end position="381"/>
    </location>
</feature>
<feature type="compositionally biased region" description="Polar residues" evidence="8">
    <location>
        <begin position="128"/>
        <end position="137"/>
    </location>
</feature>
<organism evidence="10 11">
    <name type="scientific">Bagarius yarrelli</name>
    <name type="common">Goonch</name>
    <name type="synonym">Bagrus yarrelli</name>
    <dbReference type="NCBI Taxonomy" id="175774"/>
    <lineage>
        <taxon>Eukaryota</taxon>
        <taxon>Metazoa</taxon>
        <taxon>Chordata</taxon>
        <taxon>Craniata</taxon>
        <taxon>Vertebrata</taxon>
        <taxon>Euteleostomi</taxon>
        <taxon>Actinopterygii</taxon>
        <taxon>Neopterygii</taxon>
        <taxon>Teleostei</taxon>
        <taxon>Ostariophysi</taxon>
        <taxon>Siluriformes</taxon>
        <taxon>Sisoridae</taxon>
        <taxon>Sisorinae</taxon>
        <taxon>Bagarius</taxon>
    </lineage>
</organism>
<dbReference type="InterPro" id="IPR036236">
    <property type="entry name" value="Znf_C2H2_sf"/>
</dbReference>
<feature type="domain" description="C2H2-type" evidence="9">
    <location>
        <begin position="382"/>
        <end position="410"/>
    </location>
</feature>
<feature type="domain" description="C2H2-type" evidence="9">
    <location>
        <begin position="266"/>
        <end position="293"/>
    </location>
</feature>
<keyword evidence="11" id="KW-1185">Reference proteome</keyword>
<keyword evidence="4 7" id="KW-0863">Zinc-finger</keyword>
<sequence length="636" mass="71320">MALGSVTKIHKSCLTSSVNRTAKITAPLGHCVKSRLCMKFHNEAKVRCAANGLSVPDALIPAQSLVESNSSVCSKDVQANPLHLLLTADTKPDLPAMPKSASQQELKSNSEKTLSGSEAVILELDGSPSTSLTTVTRSGRRVKGPSRLDEDDAVSVVPKSSSTRRKTATSRAKDEGIIPNDGEQSNIQVSNEAEDRPGANGNDFAGNYDEDNMEILTENTDEEYTPYESPAAVSLKGLRGKRKRKSSINGKENGDASSKETKKGSVQCPTCHRTFLSKYYLKVHNRRHTGEKPFKCEKCGKCYYRKENLQEHEARNCLSRADMMFFCSSCPMSFKKRQELRIHTVTHTGEMPNKCTSCSEQFMQKKDLRNHMIKVHGAPKPYACPLCPKCFLSRTELRLHEAAKHRGEKLFVCEECGHRASSRNGLQMHIKAIHRFKNSTPARPPSLDKHTRTHTGERPYSCEFCEQRFTEKGPLQRHIASRHQEGQPHSCHICNKSFKAIEQLRVHVQRHKGMRKFECTECGYKFTRQAHLRRHVQIHNRVENYNPRQRKLRNLIVDNENAETTSPLPEGHDSADEVAQPAAVENTEQPHSGVVKESKQESFGMDDMMEVLVTDTFPIQSDLVVELQSDGTDAKT</sequence>
<dbReference type="PANTHER" id="PTHR16515:SF66">
    <property type="entry name" value="C2H2-TYPE DOMAIN-CONTAINING PROTEIN"/>
    <property type="match status" value="1"/>
</dbReference>
<accession>A0A556U0F3</accession>
<comment type="subcellular location">
    <subcellularLocation>
        <location evidence="1">Nucleus</location>
    </subcellularLocation>
</comment>
<feature type="domain" description="C2H2-type" evidence="9">
    <location>
        <begin position="517"/>
        <end position="544"/>
    </location>
</feature>
<feature type="compositionally biased region" description="Basic and acidic residues" evidence="8">
    <location>
        <begin position="252"/>
        <end position="263"/>
    </location>
</feature>
<evidence type="ECO:0000256" key="4">
    <source>
        <dbReference type="ARBA" id="ARBA00022771"/>
    </source>
</evidence>
<dbReference type="FunFam" id="3.30.160.60:FF:001117">
    <property type="entry name" value="Zinc finger and BTB domain containing 48"/>
    <property type="match status" value="1"/>
</dbReference>
<gene>
    <name evidence="10" type="ORF">Baya_6509</name>
</gene>
<dbReference type="GO" id="GO:0043565">
    <property type="term" value="F:sequence-specific DNA binding"/>
    <property type="evidence" value="ECO:0007669"/>
    <property type="project" value="UniProtKB-ARBA"/>
</dbReference>
<feature type="region of interest" description="Disordered" evidence="8">
    <location>
        <begin position="219"/>
        <end position="264"/>
    </location>
</feature>
<evidence type="ECO:0000256" key="7">
    <source>
        <dbReference type="PROSITE-ProRule" id="PRU00042"/>
    </source>
</evidence>
<name>A0A556U0F3_BAGYA</name>
<dbReference type="Pfam" id="PF00096">
    <property type="entry name" value="zf-C2H2"/>
    <property type="match status" value="3"/>
</dbReference>
<dbReference type="GO" id="GO:0005694">
    <property type="term" value="C:chromosome"/>
    <property type="evidence" value="ECO:0007669"/>
    <property type="project" value="UniProtKB-ARBA"/>
</dbReference>
<dbReference type="Proteomes" id="UP000319801">
    <property type="component" value="Unassembled WGS sequence"/>
</dbReference>
<keyword evidence="5" id="KW-0862">Zinc</keyword>
<dbReference type="SUPFAM" id="SSF57667">
    <property type="entry name" value="beta-beta-alpha zinc fingers"/>
    <property type="match status" value="5"/>
</dbReference>
<evidence type="ECO:0000256" key="8">
    <source>
        <dbReference type="SAM" id="MobiDB-lite"/>
    </source>
</evidence>
<dbReference type="AlphaFoldDB" id="A0A556U0F3"/>
<feature type="region of interest" description="Disordered" evidence="8">
    <location>
        <begin position="91"/>
        <end position="114"/>
    </location>
</feature>
<dbReference type="GO" id="GO:0005634">
    <property type="term" value="C:nucleus"/>
    <property type="evidence" value="ECO:0007669"/>
    <property type="project" value="UniProtKB-SubCell"/>
</dbReference>
<reference evidence="10 11" key="1">
    <citation type="journal article" date="2019" name="Genome Biol. Evol.">
        <title>Whole-Genome Sequencing of the Giant Devil Catfish, Bagarius yarrelli.</title>
        <authorList>
            <person name="Jiang W."/>
            <person name="Lv Y."/>
            <person name="Cheng L."/>
            <person name="Yang K."/>
            <person name="Chao B."/>
            <person name="Wang X."/>
            <person name="Li Y."/>
            <person name="Pan X."/>
            <person name="You X."/>
            <person name="Zhang Y."/>
            <person name="Yang J."/>
            <person name="Li J."/>
            <person name="Zhang X."/>
            <person name="Liu S."/>
            <person name="Sun C."/>
            <person name="Yang J."/>
            <person name="Shi Q."/>
        </authorList>
    </citation>
    <scope>NUCLEOTIDE SEQUENCE [LARGE SCALE GENOMIC DNA]</scope>
    <source>
        <strain evidence="10">JWS20170419001</strain>
        <tissue evidence="10">Muscle</tissue>
    </source>
</reference>
<evidence type="ECO:0000313" key="11">
    <source>
        <dbReference type="Proteomes" id="UP000319801"/>
    </source>
</evidence>
<evidence type="ECO:0000313" key="10">
    <source>
        <dbReference type="EMBL" id="TSL61238.1"/>
    </source>
</evidence>
<feature type="domain" description="C2H2-type" evidence="9">
    <location>
        <begin position="294"/>
        <end position="321"/>
    </location>
</feature>
<dbReference type="FunFam" id="3.30.160.60:FF:001732">
    <property type="entry name" value="Zgc:162936"/>
    <property type="match status" value="1"/>
</dbReference>
<keyword evidence="2" id="KW-0479">Metal-binding</keyword>
<evidence type="ECO:0000256" key="6">
    <source>
        <dbReference type="ARBA" id="ARBA00023242"/>
    </source>
</evidence>
<dbReference type="GO" id="GO:0045893">
    <property type="term" value="P:positive regulation of DNA-templated transcription"/>
    <property type="evidence" value="ECO:0007669"/>
    <property type="project" value="UniProtKB-ARBA"/>
</dbReference>
<dbReference type="GO" id="GO:0008270">
    <property type="term" value="F:zinc ion binding"/>
    <property type="evidence" value="ECO:0007669"/>
    <property type="project" value="UniProtKB-KW"/>
</dbReference>
<comment type="caution">
    <text evidence="10">The sequence shown here is derived from an EMBL/GenBank/DDBJ whole genome shotgun (WGS) entry which is preliminary data.</text>
</comment>
<dbReference type="SMART" id="SM00355">
    <property type="entry name" value="ZnF_C2H2"/>
    <property type="match status" value="9"/>
</dbReference>
<keyword evidence="6" id="KW-0539">Nucleus</keyword>
<feature type="region of interest" description="Disordered" evidence="8">
    <location>
        <begin position="128"/>
        <end position="186"/>
    </location>
</feature>
<feature type="domain" description="C2H2-type" evidence="9">
    <location>
        <begin position="325"/>
        <end position="352"/>
    </location>
</feature>
<dbReference type="FunFam" id="3.30.160.60:FF:000624">
    <property type="entry name" value="zinc finger protein 697"/>
    <property type="match status" value="1"/>
</dbReference>
<feature type="domain" description="C2H2-type" evidence="9">
    <location>
        <begin position="460"/>
        <end position="488"/>
    </location>
</feature>